<dbReference type="Proteomes" id="UP000243459">
    <property type="component" value="Chromosome 10"/>
</dbReference>
<feature type="compositionally biased region" description="Polar residues" evidence="1">
    <location>
        <begin position="7"/>
        <end position="20"/>
    </location>
</feature>
<dbReference type="Gramene" id="ONK56040">
    <property type="protein sequence ID" value="ONK56040"/>
    <property type="gene ID" value="A4U43_C10F3520"/>
</dbReference>
<evidence type="ECO:0000256" key="1">
    <source>
        <dbReference type="SAM" id="MobiDB-lite"/>
    </source>
</evidence>
<evidence type="ECO:0000313" key="3">
    <source>
        <dbReference type="Proteomes" id="UP000243459"/>
    </source>
</evidence>
<proteinExistence type="predicted"/>
<gene>
    <name evidence="2" type="ORF">A4U43_C10F3520</name>
</gene>
<keyword evidence="3" id="KW-1185">Reference proteome</keyword>
<organism evidence="2 3">
    <name type="scientific">Asparagus officinalis</name>
    <name type="common">Garden asparagus</name>
    <dbReference type="NCBI Taxonomy" id="4686"/>
    <lineage>
        <taxon>Eukaryota</taxon>
        <taxon>Viridiplantae</taxon>
        <taxon>Streptophyta</taxon>
        <taxon>Embryophyta</taxon>
        <taxon>Tracheophyta</taxon>
        <taxon>Spermatophyta</taxon>
        <taxon>Magnoliopsida</taxon>
        <taxon>Liliopsida</taxon>
        <taxon>Asparagales</taxon>
        <taxon>Asparagaceae</taxon>
        <taxon>Asparagoideae</taxon>
        <taxon>Asparagus</taxon>
    </lineage>
</organism>
<reference evidence="3" key="1">
    <citation type="journal article" date="2017" name="Nat. Commun.">
        <title>The asparagus genome sheds light on the origin and evolution of a young Y chromosome.</title>
        <authorList>
            <person name="Harkess A."/>
            <person name="Zhou J."/>
            <person name="Xu C."/>
            <person name="Bowers J.E."/>
            <person name="Van der Hulst R."/>
            <person name="Ayyampalayam S."/>
            <person name="Mercati F."/>
            <person name="Riccardi P."/>
            <person name="McKain M.R."/>
            <person name="Kakrana A."/>
            <person name="Tang H."/>
            <person name="Ray J."/>
            <person name="Groenendijk J."/>
            <person name="Arikit S."/>
            <person name="Mathioni S.M."/>
            <person name="Nakano M."/>
            <person name="Shan H."/>
            <person name="Telgmann-Rauber A."/>
            <person name="Kanno A."/>
            <person name="Yue Z."/>
            <person name="Chen H."/>
            <person name="Li W."/>
            <person name="Chen Y."/>
            <person name="Xu X."/>
            <person name="Zhang Y."/>
            <person name="Luo S."/>
            <person name="Chen H."/>
            <person name="Gao J."/>
            <person name="Mao Z."/>
            <person name="Pires J.C."/>
            <person name="Luo M."/>
            <person name="Kudrna D."/>
            <person name="Wing R.A."/>
            <person name="Meyers B.C."/>
            <person name="Yi K."/>
            <person name="Kong H."/>
            <person name="Lavrijsen P."/>
            <person name="Sunseri F."/>
            <person name="Falavigna A."/>
            <person name="Ye Y."/>
            <person name="Leebens-Mack J.H."/>
            <person name="Chen G."/>
        </authorList>
    </citation>
    <scope>NUCLEOTIDE SEQUENCE [LARGE SCALE GENOMIC DNA]</scope>
    <source>
        <strain evidence="3">cv. DH0086</strain>
    </source>
</reference>
<name>A0A5P1E0C8_ASPOF</name>
<evidence type="ECO:0000313" key="2">
    <source>
        <dbReference type="EMBL" id="ONK56040.1"/>
    </source>
</evidence>
<feature type="region of interest" description="Disordered" evidence="1">
    <location>
        <begin position="1"/>
        <end position="20"/>
    </location>
</feature>
<accession>A0A5P1E0C8</accession>
<dbReference type="EMBL" id="CM007390">
    <property type="protein sequence ID" value="ONK56040.1"/>
    <property type="molecule type" value="Genomic_DNA"/>
</dbReference>
<dbReference type="AlphaFoldDB" id="A0A5P1E0C8"/>
<sequence length="127" mass="14709">MPKALSSPASGCGSSIQTRPCSRSAFDEREQCLMQFKIRIQTLANKRGGIMEQDHGLASRNQINGFIISIECKTRTHNTKSEEKEVLSGYYYCYLQKNRRRRKDCCSKLPDTFQMFLCKLYQTSYEE</sequence>
<protein>
    <submittedName>
        <fullName evidence="2">Uncharacterized protein</fullName>
    </submittedName>
</protein>